<evidence type="ECO:0000313" key="2">
    <source>
        <dbReference type="EMBL" id="QIX24823.1"/>
    </source>
</evidence>
<dbReference type="GO" id="GO:0006303">
    <property type="term" value="P:double-strand break repair via nonhomologous end joining"/>
    <property type="evidence" value="ECO:0007669"/>
    <property type="project" value="UniProtKB-UniRule"/>
</dbReference>
<keyword evidence="1" id="KW-0233">DNA recombination</keyword>
<dbReference type="NCBIfam" id="TIGR02772">
    <property type="entry name" value="Ku_bact"/>
    <property type="match status" value="1"/>
</dbReference>
<comment type="function">
    <text evidence="1">With LigD forms a non-homologous end joining (NHEJ) DNA repair enzyme, which repairs dsDNA breaks with reduced fidelity. Binds linear dsDNA with 5'- and 3'- overhangs but not closed circular dsDNA nor ssDNA. Recruits and stimulates the ligase activity of LigD.</text>
</comment>
<evidence type="ECO:0000256" key="1">
    <source>
        <dbReference type="HAMAP-Rule" id="MF_01875"/>
    </source>
</evidence>
<name>A0A1L9D1M4_9HYPH</name>
<dbReference type="RefSeq" id="WP_037092577.1">
    <property type="nucleotide sequence ID" value="NZ_CP050899.1"/>
</dbReference>
<dbReference type="Pfam" id="PF02735">
    <property type="entry name" value="Ku"/>
    <property type="match status" value="1"/>
</dbReference>
<evidence type="ECO:0000313" key="3">
    <source>
        <dbReference type="Proteomes" id="UP000500870"/>
    </source>
</evidence>
<protein>
    <recommendedName>
        <fullName evidence="1">Non-homologous end joining protein Ku</fullName>
    </recommendedName>
</protein>
<dbReference type="InterPro" id="IPR016194">
    <property type="entry name" value="SPOC-like_C_dom_sf"/>
</dbReference>
<dbReference type="GO" id="GO:0003690">
    <property type="term" value="F:double-stranded DNA binding"/>
    <property type="evidence" value="ECO:0007669"/>
    <property type="project" value="UniProtKB-UniRule"/>
</dbReference>
<reference evidence="2 3" key="1">
    <citation type="submission" date="2020-04" db="EMBL/GenBank/DDBJ databases">
        <title>FDA dAtabase for Regulatory Grade micrObial Sequences (FDA-ARGOS): Supporting development and validation of Infectious Disease Dx tests.</title>
        <authorList>
            <person name="Sciortino C."/>
            <person name="Tallon L."/>
            <person name="Sadzewicz L."/>
            <person name="Vavikolanu K."/>
            <person name="Mehta A."/>
            <person name="Aluvathingal J."/>
            <person name="Nadendla S."/>
            <person name="Nandy P."/>
            <person name="Geyer C."/>
            <person name="Yan Y."/>
            <person name="Sichtig H."/>
        </authorList>
    </citation>
    <scope>NUCLEOTIDE SEQUENCE [LARGE SCALE GENOMIC DNA]</scope>
    <source>
        <strain evidence="2 3">FDAARGOS_633</strain>
    </source>
</reference>
<dbReference type="Proteomes" id="UP000500870">
    <property type="component" value="Chromosome 3"/>
</dbReference>
<dbReference type="HAMAP" id="MF_01875">
    <property type="entry name" value="Prokaryotic_Ku"/>
    <property type="match status" value="1"/>
</dbReference>
<dbReference type="Gene3D" id="2.40.290.10">
    <property type="match status" value="1"/>
</dbReference>
<dbReference type="EMBL" id="CP050899">
    <property type="protein sequence ID" value="QIX24823.1"/>
    <property type="molecule type" value="Genomic_DNA"/>
</dbReference>
<dbReference type="InterPro" id="IPR009187">
    <property type="entry name" value="Prok_Ku"/>
</dbReference>
<gene>
    <name evidence="1" type="primary">ku</name>
    <name evidence="2" type="ORF">FOB41_27625</name>
</gene>
<dbReference type="SUPFAM" id="SSF100939">
    <property type="entry name" value="SPOC domain-like"/>
    <property type="match status" value="1"/>
</dbReference>
<comment type="similarity">
    <text evidence="1">Belongs to the prokaryotic Ku family.</text>
</comment>
<dbReference type="GO" id="GO:0006310">
    <property type="term" value="P:DNA recombination"/>
    <property type="evidence" value="ECO:0007669"/>
    <property type="project" value="UniProtKB-KW"/>
</dbReference>
<accession>A0A1L9D1M4</accession>
<dbReference type="SMART" id="SM00559">
    <property type="entry name" value="Ku78"/>
    <property type="match status" value="1"/>
</dbReference>
<sequence length="263" mass="29708">MARQVFWKGYLKLSLVTASVSLTPATTEGNKYRFHVLNRKTGNRVESRYVDSVTHRPVAAKDQVKGFPRGEDDYVLLEDDEIDAVALESTRTIDIKTFVPKGSIDWIWYDRPHFLRPEDKIGAEAFSVIREAMTANGVFGIARLVLYRRERAVLLEPSGKGIILWTLHYGEEVRESIDALDPKMKLEKPILQAMEKRISSQMTEWKPTLVQDPIQKKIKSLLKSKGNEAPASNKKAGTKARTGGNVINIMDALKKSIAAEKKR</sequence>
<dbReference type="PIRSF" id="PIRSF006493">
    <property type="entry name" value="Prok_Ku"/>
    <property type="match status" value="1"/>
</dbReference>
<organism evidence="2 3">
    <name type="scientific">Agrobacterium pusense</name>
    <dbReference type="NCBI Taxonomy" id="648995"/>
    <lineage>
        <taxon>Bacteria</taxon>
        <taxon>Pseudomonadati</taxon>
        <taxon>Pseudomonadota</taxon>
        <taxon>Alphaproteobacteria</taxon>
        <taxon>Hyphomicrobiales</taxon>
        <taxon>Rhizobiaceae</taxon>
        <taxon>Rhizobium/Agrobacterium group</taxon>
        <taxon>Agrobacterium</taxon>
    </lineage>
</organism>
<keyword evidence="1" id="KW-0238">DNA-binding</keyword>
<keyword evidence="1" id="KW-0227">DNA damage</keyword>
<comment type="subunit">
    <text evidence="1">Homodimer. Interacts with LigD.</text>
</comment>
<keyword evidence="1" id="KW-0234">DNA repair</keyword>
<proteinExistence type="inferred from homology"/>
<dbReference type="PANTHER" id="PTHR41251">
    <property type="entry name" value="NON-HOMOLOGOUS END JOINING PROTEIN KU"/>
    <property type="match status" value="1"/>
</dbReference>
<dbReference type="PANTHER" id="PTHR41251:SF1">
    <property type="entry name" value="NON-HOMOLOGOUS END JOINING PROTEIN KU"/>
    <property type="match status" value="1"/>
</dbReference>
<dbReference type="InterPro" id="IPR006164">
    <property type="entry name" value="DNA_bd_Ku70/Ku80"/>
</dbReference>
<dbReference type="AlphaFoldDB" id="A0A1L9D1M4"/>